<protein>
    <submittedName>
        <fullName evidence="2">Uncharacterized protein</fullName>
    </submittedName>
</protein>
<organism evidence="2">
    <name type="scientific">uncultured Nocardioidaceae bacterium</name>
    <dbReference type="NCBI Taxonomy" id="253824"/>
    <lineage>
        <taxon>Bacteria</taxon>
        <taxon>Bacillati</taxon>
        <taxon>Actinomycetota</taxon>
        <taxon>Actinomycetes</taxon>
        <taxon>Propionibacteriales</taxon>
        <taxon>Nocardioidaceae</taxon>
        <taxon>environmental samples</taxon>
    </lineage>
</organism>
<feature type="non-terminal residue" evidence="2">
    <location>
        <position position="1"/>
    </location>
</feature>
<proteinExistence type="predicted"/>
<reference evidence="2" key="1">
    <citation type="submission" date="2020-02" db="EMBL/GenBank/DDBJ databases">
        <authorList>
            <person name="Meier V. D."/>
        </authorList>
    </citation>
    <scope>NUCLEOTIDE SEQUENCE</scope>
    <source>
        <strain evidence="2">AVDCRST_MAG29</strain>
    </source>
</reference>
<gene>
    <name evidence="2" type="ORF">AVDCRST_MAG29-736</name>
</gene>
<dbReference type="EMBL" id="CADCUG010000042">
    <property type="protein sequence ID" value="CAA9326031.1"/>
    <property type="molecule type" value="Genomic_DNA"/>
</dbReference>
<sequence length="172" mass="18628">AYRHCCPSSYRRSPHRCRLRERRGTATDRRLPAGDGDLRLPGHRTDARRPGAWRPTSRPGALRRPRTARCGHVPRQPAAGEVGGREPAAGAVHRVHGAWWAWRGDGGRHRRRSSARGGRASDLSVLSGAVDQHAAGRQLPERPPAYPLGGCHAHGRRCVGLPAAGVRQAGAL</sequence>
<evidence type="ECO:0000256" key="1">
    <source>
        <dbReference type="SAM" id="MobiDB-lite"/>
    </source>
</evidence>
<dbReference type="AlphaFoldDB" id="A0A6J4L9M8"/>
<feature type="compositionally biased region" description="Basic and acidic residues" evidence="1">
    <location>
        <begin position="22"/>
        <end position="49"/>
    </location>
</feature>
<feature type="region of interest" description="Disordered" evidence="1">
    <location>
        <begin position="20"/>
        <end position="65"/>
    </location>
</feature>
<evidence type="ECO:0000313" key="2">
    <source>
        <dbReference type="EMBL" id="CAA9326031.1"/>
    </source>
</evidence>
<name>A0A6J4L9M8_9ACTN</name>
<feature type="non-terminal residue" evidence="2">
    <location>
        <position position="172"/>
    </location>
</feature>
<accession>A0A6J4L9M8</accession>